<evidence type="ECO:0000256" key="2">
    <source>
        <dbReference type="ARBA" id="ARBA00006577"/>
    </source>
</evidence>
<evidence type="ECO:0000313" key="9">
    <source>
        <dbReference type="Proteomes" id="UP000434850"/>
    </source>
</evidence>
<name>A0A6I4I698_9SPHI</name>
<reference evidence="8 9" key="1">
    <citation type="submission" date="2019-12" db="EMBL/GenBank/DDBJ databases">
        <title>Mucilaginibacter sp. HME9299 genome sequencing and assembly.</title>
        <authorList>
            <person name="Kang H."/>
            <person name="Kim H."/>
            <person name="Joh K."/>
        </authorList>
    </citation>
    <scope>NUCLEOTIDE SEQUENCE [LARGE SCALE GENOMIC DNA]</scope>
    <source>
        <strain evidence="8 9">HME9299</strain>
    </source>
</reference>
<sequence length="150" mass="16262">MKTLMLYCSFITLLLSACGKDSSDEYAAQQAELDEKVIQSYLTTNALDGRRDASGLYYVILKTGTGAFFNTSSTVNFNYTGKFVDNTTYYQGSVNTVVGNAEIKGWQIGLTKINKGGQIMLLIPSALAYGPQGKGTIPANKVLVHIIDIL</sequence>
<comment type="caution">
    <text evidence="8">The sequence shown here is derived from an EMBL/GenBank/DDBJ whole genome shotgun (WGS) entry which is preliminary data.</text>
</comment>
<dbReference type="GO" id="GO:0003755">
    <property type="term" value="F:peptidyl-prolyl cis-trans isomerase activity"/>
    <property type="evidence" value="ECO:0007669"/>
    <property type="project" value="UniProtKB-UniRule"/>
</dbReference>
<protein>
    <recommendedName>
        <fullName evidence="6">Peptidyl-prolyl cis-trans isomerase</fullName>
        <ecNumber evidence="6">5.2.1.8</ecNumber>
    </recommendedName>
</protein>
<dbReference type="OrthoDB" id="669809at2"/>
<dbReference type="Proteomes" id="UP000434850">
    <property type="component" value="Unassembled WGS sequence"/>
</dbReference>
<evidence type="ECO:0000256" key="5">
    <source>
        <dbReference type="PROSITE-ProRule" id="PRU00277"/>
    </source>
</evidence>
<dbReference type="Gene3D" id="3.10.50.40">
    <property type="match status" value="1"/>
</dbReference>
<dbReference type="PANTHER" id="PTHR43811">
    <property type="entry name" value="FKBP-TYPE PEPTIDYL-PROLYL CIS-TRANS ISOMERASE FKPA"/>
    <property type="match status" value="1"/>
</dbReference>
<dbReference type="InterPro" id="IPR046357">
    <property type="entry name" value="PPIase_dom_sf"/>
</dbReference>
<dbReference type="InterPro" id="IPR001179">
    <property type="entry name" value="PPIase_FKBP_dom"/>
</dbReference>
<dbReference type="PANTHER" id="PTHR43811:SF19">
    <property type="entry name" value="39 KDA FK506-BINDING NUCLEAR PROTEIN"/>
    <property type="match status" value="1"/>
</dbReference>
<proteinExistence type="inferred from homology"/>
<feature type="domain" description="PPIase FKBP-type" evidence="7">
    <location>
        <begin position="72"/>
        <end position="150"/>
    </location>
</feature>
<evidence type="ECO:0000256" key="6">
    <source>
        <dbReference type="RuleBase" id="RU003915"/>
    </source>
</evidence>
<evidence type="ECO:0000256" key="3">
    <source>
        <dbReference type="ARBA" id="ARBA00023110"/>
    </source>
</evidence>
<evidence type="ECO:0000313" key="8">
    <source>
        <dbReference type="EMBL" id="MVN90397.1"/>
    </source>
</evidence>
<comment type="catalytic activity">
    <reaction evidence="1 5 6">
        <text>[protein]-peptidylproline (omega=180) = [protein]-peptidylproline (omega=0)</text>
        <dbReference type="Rhea" id="RHEA:16237"/>
        <dbReference type="Rhea" id="RHEA-COMP:10747"/>
        <dbReference type="Rhea" id="RHEA-COMP:10748"/>
        <dbReference type="ChEBI" id="CHEBI:83833"/>
        <dbReference type="ChEBI" id="CHEBI:83834"/>
        <dbReference type="EC" id="5.2.1.8"/>
    </reaction>
</comment>
<dbReference type="EMBL" id="WQLA01000002">
    <property type="protein sequence ID" value="MVN90397.1"/>
    <property type="molecule type" value="Genomic_DNA"/>
</dbReference>
<dbReference type="PROSITE" id="PS50059">
    <property type="entry name" value="FKBP_PPIASE"/>
    <property type="match status" value="1"/>
</dbReference>
<comment type="similarity">
    <text evidence="2 6">Belongs to the FKBP-type PPIase family.</text>
</comment>
<keyword evidence="4 5" id="KW-0413">Isomerase</keyword>
<evidence type="ECO:0000259" key="7">
    <source>
        <dbReference type="PROSITE" id="PS50059"/>
    </source>
</evidence>
<dbReference type="SUPFAM" id="SSF54534">
    <property type="entry name" value="FKBP-like"/>
    <property type="match status" value="1"/>
</dbReference>
<evidence type="ECO:0000256" key="1">
    <source>
        <dbReference type="ARBA" id="ARBA00000971"/>
    </source>
</evidence>
<evidence type="ECO:0000256" key="4">
    <source>
        <dbReference type="ARBA" id="ARBA00023235"/>
    </source>
</evidence>
<accession>A0A6I4I698</accession>
<dbReference type="RefSeq" id="WP_157540190.1">
    <property type="nucleotide sequence ID" value="NZ_WQLA01000002.1"/>
</dbReference>
<dbReference type="EC" id="5.2.1.8" evidence="6"/>
<dbReference type="PROSITE" id="PS51257">
    <property type="entry name" value="PROKAR_LIPOPROTEIN"/>
    <property type="match status" value="1"/>
</dbReference>
<keyword evidence="3 5" id="KW-0697">Rotamase</keyword>
<organism evidence="8 9">
    <name type="scientific">Mucilaginibacter aquatilis</name>
    <dbReference type="NCBI Taxonomy" id="1517760"/>
    <lineage>
        <taxon>Bacteria</taxon>
        <taxon>Pseudomonadati</taxon>
        <taxon>Bacteroidota</taxon>
        <taxon>Sphingobacteriia</taxon>
        <taxon>Sphingobacteriales</taxon>
        <taxon>Sphingobacteriaceae</taxon>
        <taxon>Mucilaginibacter</taxon>
    </lineage>
</organism>
<keyword evidence="9" id="KW-1185">Reference proteome</keyword>
<dbReference type="AlphaFoldDB" id="A0A6I4I698"/>
<dbReference type="Pfam" id="PF00254">
    <property type="entry name" value="FKBP_C"/>
    <property type="match status" value="1"/>
</dbReference>
<gene>
    <name evidence="8" type="ORF">GO816_04590</name>
</gene>